<evidence type="ECO:0000256" key="3">
    <source>
        <dbReference type="ARBA" id="ARBA00022840"/>
    </source>
</evidence>
<dbReference type="PROSITE" id="PS50893">
    <property type="entry name" value="ABC_TRANSPORTER_2"/>
    <property type="match status" value="1"/>
</dbReference>
<dbReference type="InterPro" id="IPR051782">
    <property type="entry name" value="ABC_Transporter_VariousFunc"/>
</dbReference>
<dbReference type="EMBL" id="CP012333">
    <property type="protein sequence ID" value="AKU96774.1"/>
    <property type="molecule type" value="Genomic_DNA"/>
</dbReference>
<dbReference type="Gene3D" id="3.40.50.300">
    <property type="entry name" value="P-loop containing nucleotide triphosphate hydrolases"/>
    <property type="match status" value="1"/>
</dbReference>
<dbReference type="STRING" id="1391654.AKJ09_03438"/>
<dbReference type="Proteomes" id="UP000064967">
    <property type="component" value="Chromosome"/>
</dbReference>
<accession>A0A0K1PUH9</accession>
<evidence type="ECO:0000256" key="1">
    <source>
        <dbReference type="ARBA" id="ARBA00022448"/>
    </source>
</evidence>
<dbReference type="InterPro" id="IPR003439">
    <property type="entry name" value="ABC_transporter-like_ATP-bd"/>
</dbReference>
<evidence type="ECO:0000313" key="5">
    <source>
        <dbReference type="EMBL" id="AKU96774.1"/>
    </source>
</evidence>
<dbReference type="CDD" id="cd03230">
    <property type="entry name" value="ABC_DR_subfamily_A"/>
    <property type="match status" value="1"/>
</dbReference>
<dbReference type="GO" id="GO:0016887">
    <property type="term" value="F:ATP hydrolysis activity"/>
    <property type="evidence" value="ECO:0007669"/>
    <property type="project" value="InterPro"/>
</dbReference>
<dbReference type="InterPro" id="IPR003593">
    <property type="entry name" value="AAA+_ATPase"/>
</dbReference>
<reference evidence="5 6" key="1">
    <citation type="submission" date="2015-08" db="EMBL/GenBank/DDBJ databases">
        <authorList>
            <person name="Babu N.S."/>
            <person name="Beckwith C.J."/>
            <person name="Beseler K.G."/>
            <person name="Brison A."/>
            <person name="Carone J.V."/>
            <person name="Caskin T.P."/>
            <person name="Diamond M."/>
            <person name="Durham M.E."/>
            <person name="Foxe J.M."/>
            <person name="Go M."/>
            <person name="Henderson B.A."/>
            <person name="Jones I.B."/>
            <person name="McGettigan J.A."/>
            <person name="Micheletti S.J."/>
            <person name="Nasrallah M.E."/>
            <person name="Ortiz D."/>
            <person name="Piller C.R."/>
            <person name="Privatt S.R."/>
            <person name="Schneider S.L."/>
            <person name="Sharp S."/>
            <person name="Smith T.C."/>
            <person name="Stanton J.D."/>
            <person name="Ullery H.E."/>
            <person name="Wilson R.J."/>
            <person name="Serrano M.G."/>
            <person name="Buck G."/>
            <person name="Lee V."/>
            <person name="Wang Y."/>
            <person name="Carvalho R."/>
            <person name="Voegtly L."/>
            <person name="Shi R."/>
            <person name="Duckworth R."/>
            <person name="Johnson A."/>
            <person name="Loviza R."/>
            <person name="Walstead R."/>
            <person name="Shah Z."/>
            <person name="Kiflezghi M."/>
            <person name="Wade K."/>
            <person name="Ball S.L."/>
            <person name="Bradley K.W."/>
            <person name="Asai D.J."/>
            <person name="Bowman C.A."/>
            <person name="Russell D.A."/>
            <person name="Pope W.H."/>
            <person name="Jacobs-Sera D."/>
            <person name="Hendrix R.W."/>
            <person name="Hatfull G.F."/>
        </authorList>
    </citation>
    <scope>NUCLEOTIDE SEQUENCE [LARGE SCALE GENOMIC DNA]</scope>
    <source>
        <strain evidence="5 6">DSM 27648</strain>
    </source>
</reference>
<dbReference type="GO" id="GO:0005524">
    <property type="term" value="F:ATP binding"/>
    <property type="evidence" value="ECO:0007669"/>
    <property type="project" value="UniProtKB-KW"/>
</dbReference>
<dbReference type="InterPro" id="IPR027417">
    <property type="entry name" value="P-loop_NTPase"/>
</dbReference>
<gene>
    <name evidence="5" type="ORF">AKJ09_03438</name>
</gene>
<evidence type="ECO:0000313" key="6">
    <source>
        <dbReference type="Proteomes" id="UP000064967"/>
    </source>
</evidence>
<dbReference type="Pfam" id="PF00005">
    <property type="entry name" value="ABC_tran"/>
    <property type="match status" value="1"/>
</dbReference>
<sequence>MELRSVTKTYGPVRALVSVSARFEAGRVTMVLGPNGSGKSTLLSIVGTLTRPTSGRVSHGSLGKTRAAVRAALGWVGHDSLCYGDLSGRENIELSAKLHGLDPAHAFEAARQRFDLGAFAERPFRTYSRGQRQRVALARALVQKPGLLLLDEPTTGLDAAGVERLREVVRAESARGAIVVVVTHDEPFAKSAGDDWLSLERGRIVEG</sequence>
<protein>
    <submittedName>
        <fullName evidence="5">ABC transporter ATP-binding protein</fullName>
    </submittedName>
</protein>
<evidence type="ECO:0000259" key="4">
    <source>
        <dbReference type="PROSITE" id="PS50893"/>
    </source>
</evidence>
<name>A0A0K1PUH9_9BACT</name>
<dbReference type="SMART" id="SM00382">
    <property type="entry name" value="AAA"/>
    <property type="match status" value="1"/>
</dbReference>
<dbReference type="SUPFAM" id="SSF52540">
    <property type="entry name" value="P-loop containing nucleoside triphosphate hydrolases"/>
    <property type="match status" value="1"/>
</dbReference>
<dbReference type="KEGG" id="llu:AKJ09_03438"/>
<feature type="domain" description="ABC transporter" evidence="4">
    <location>
        <begin position="1"/>
        <end position="207"/>
    </location>
</feature>
<evidence type="ECO:0000256" key="2">
    <source>
        <dbReference type="ARBA" id="ARBA00022741"/>
    </source>
</evidence>
<dbReference type="PANTHER" id="PTHR42939:SF1">
    <property type="entry name" value="ABC TRANSPORTER ATP-BINDING PROTEIN ALBC-RELATED"/>
    <property type="match status" value="1"/>
</dbReference>
<keyword evidence="6" id="KW-1185">Reference proteome</keyword>
<organism evidence="5 6">
    <name type="scientific">Labilithrix luteola</name>
    <dbReference type="NCBI Taxonomy" id="1391654"/>
    <lineage>
        <taxon>Bacteria</taxon>
        <taxon>Pseudomonadati</taxon>
        <taxon>Myxococcota</taxon>
        <taxon>Polyangia</taxon>
        <taxon>Polyangiales</taxon>
        <taxon>Labilitrichaceae</taxon>
        <taxon>Labilithrix</taxon>
    </lineage>
</organism>
<keyword evidence="3 5" id="KW-0067">ATP-binding</keyword>
<proteinExistence type="predicted"/>
<keyword evidence="1" id="KW-0813">Transport</keyword>
<dbReference type="AlphaFoldDB" id="A0A0K1PUH9"/>
<dbReference type="PANTHER" id="PTHR42939">
    <property type="entry name" value="ABC TRANSPORTER ATP-BINDING PROTEIN ALBC-RELATED"/>
    <property type="match status" value="1"/>
</dbReference>
<keyword evidence="2" id="KW-0547">Nucleotide-binding</keyword>